<feature type="transmembrane region" description="Helical" evidence="2">
    <location>
        <begin position="31"/>
        <end position="52"/>
    </location>
</feature>
<keyword evidence="2" id="KW-0812">Transmembrane</keyword>
<feature type="compositionally biased region" description="Low complexity" evidence="1">
    <location>
        <begin position="294"/>
        <end position="304"/>
    </location>
</feature>
<dbReference type="EMBL" id="JAUEPS010000047">
    <property type="protein sequence ID" value="KAK0446397.1"/>
    <property type="molecule type" value="Genomic_DNA"/>
</dbReference>
<keyword evidence="2" id="KW-0472">Membrane</keyword>
<feature type="transmembrane region" description="Helical" evidence="2">
    <location>
        <begin position="221"/>
        <end position="241"/>
    </location>
</feature>
<evidence type="ECO:0000313" key="4">
    <source>
        <dbReference type="Proteomes" id="UP001175211"/>
    </source>
</evidence>
<comment type="caution">
    <text evidence="3">The sequence shown here is derived from an EMBL/GenBank/DDBJ whole genome shotgun (WGS) entry which is preliminary data.</text>
</comment>
<evidence type="ECO:0000313" key="3">
    <source>
        <dbReference type="EMBL" id="KAK0446397.1"/>
    </source>
</evidence>
<dbReference type="Proteomes" id="UP001175211">
    <property type="component" value="Unassembled WGS sequence"/>
</dbReference>
<proteinExistence type="predicted"/>
<feature type="region of interest" description="Disordered" evidence="1">
    <location>
        <begin position="272"/>
        <end position="310"/>
    </location>
</feature>
<dbReference type="RefSeq" id="XP_060325746.1">
    <property type="nucleotide sequence ID" value="XM_060478110.1"/>
</dbReference>
<gene>
    <name evidence="3" type="ORF">EV420DRAFT_1648074</name>
</gene>
<feature type="transmembrane region" description="Helical" evidence="2">
    <location>
        <begin position="141"/>
        <end position="160"/>
    </location>
</feature>
<protein>
    <submittedName>
        <fullName evidence="3">Uncharacterized protein</fullName>
    </submittedName>
</protein>
<organism evidence="3 4">
    <name type="scientific">Armillaria tabescens</name>
    <name type="common">Ringless honey mushroom</name>
    <name type="synonym">Agaricus tabescens</name>
    <dbReference type="NCBI Taxonomy" id="1929756"/>
    <lineage>
        <taxon>Eukaryota</taxon>
        <taxon>Fungi</taxon>
        <taxon>Dikarya</taxon>
        <taxon>Basidiomycota</taxon>
        <taxon>Agaricomycotina</taxon>
        <taxon>Agaricomycetes</taxon>
        <taxon>Agaricomycetidae</taxon>
        <taxon>Agaricales</taxon>
        <taxon>Marasmiineae</taxon>
        <taxon>Physalacriaceae</taxon>
        <taxon>Desarmillaria</taxon>
    </lineage>
</organism>
<evidence type="ECO:0000256" key="1">
    <source>
        <dbReference type="SAM" id="MobiDB-lite"/>
    </source>
</evidence>
<keyword evidence="4" id="KW-1185">Reference proteome</keyword>
<feature type="transmembrane region" description="Helical" evidence="2">
    <location>
        <begin position="111"/>
        <end position="134"/>
    </location>
</feature>
<feature type="compositionally biased region" description="Polar residues" evidence="1">
    <location>
        <begin position="284"/>
        <end position="293"/>
    </location>
</feature>
<accession>A0AA39JQ28</accession>
<evidence type="ECO:0000256" key="2">
    <source>
        <dbReference type="SAM" id="Phobius"/>
    </source>
</evidence>
<keyword evidence="2" id="KW-1133">Transmembrane helix</keyword>
<feature type="transmembrane region" description="Helical" evidence="2">
    <location>
        <begin position="172"/>
        <end position="200"/>
    </location>
</feature>
<name>A0AA39JQ28_ARMTA</name>
<sequence length="340" mass="38010">MVAQTDIPPDLTNKDKAFIFQVLDTNLNTQILLALLHGIYTGIFAVTLWNIFINKRSGLIRRALVVIILLHALITISFAAKWSFICSAFIKNGQSFLTVSSELNSVNQADYLEMGIAAPMSTILADSYIIWCCWMVWGQHWLIVLLPILSLISATVSKIIDVYHQYFSENYSVLFLTLYASFILVTTLWCTLLIIFRILAVTGVRRSAGSRLRVYYSFIEVLVESSALYSIALILYLAFFLCDDFEYLYFDAIAGIAKGVAPTLIVGRAAAGHTQPTEEHDESSSVSTIHFQTSSQSSQPSEPSMASFQESNMQTAVLEVDIEAQQEQSDEHVVVVERTE</sequence>
<reference evidence="3" key="1">
    <citation type="submission" date="2023-06" db="EMBL/GenBank/DDBJ databases">
        <authorList>
            <consortium name="Lawrence Berkeley National Laboratory"/>
            <person name="Ahrendt S."/>
            <person name="Sahu N."/>
            <person name="Indic B."/>
            <person name="Wong-Bajracharya J."/>
            <person name="Merenyi Z."/>
            <person name="Ke H.-M."/>
            <person name="Monk M."/>
            <person name="Kocsube S."/>
            <person name="Drula E."/>
            <person name="Lipzen A."/>
            <person name="Balint B."/>
            <person name="Henrissat B."/>
            <person name="Andreopoulos B."/>
            <person name="Martin F.M."/>
            <person name="Harder C.B."/>
            <person name="Rigling D."/>
            <person name="Ford K.L."/>
            <person name="Foster G.D."/>
            <person name="Pangilinan J."/>
            <person name="Papanicolaou A."/>
            <person name="Barry K."/>
            <person name="LaButti K."/>
            <person name="Viragh M."/>
            <person name="Koriabine M."/>
            <person name="Yan M."/>
            <person name="Riley R."/>
            <person name="Champramary S."/>
            <person name="Plett K.L."/>
            <person name="Tsai I.J."/>
            <person name="Slot J."/>
            <person name="Sipos G."/>
            <person name="Plett J."/>
            <person name="Nagy L.G."/>
            <person name="Grigoriev I.V."/>
        </authorList>
    </citation>
    <scope>NUCLEOTIDE SEQUENCE</scope>
    <source>
        <strain evidence="3">CCBAS 213</strain>
    </source>
</reference>
<dbReference type="GeneID" id="85361658"/>
<feature type="transmembrane region" description="Helical" evidence="2">
    <location>
        <begin position="64"/>
        <end position="91"/>
    </location>
</feature>
<dbReference type="AlphaFoldDB" id="A0AA39JQ28"/>